<evidence type="ECO:0000313" key="3">
    <source>
        <dbReference type="Proteomes" id="UP000030101"/>
    </source>
</evidence>
<protein>
    <submittedName>
        <fullName evidence="2">Uncharacterized protein</fullName>
    </submittedName>
</protein>
<keyword evidence="3" id="KW-1185">Reference proteome</keyword>
<name>A0ABR4XKK5_9PORP</name>
<reference evidence="2 3" key="1">
    <citation type="submission" date="2014-08" db="EMBL/GenBank/DDBJ databases">
        <title>Porphyromonas canoris strain:OH2762 Genome sequencing.</title>
        <authorList>
            <person name="Wallis C."/>
            <person name="Deusch O."/>
            <person name="O'Flynn C."/>
            <person name="Davis I."/>
            <person name="Jospin G."/>
            <person name="Darling A.E."/>
            <person name="Coil D.A."/>
            <person name="Alexiev A."/>
            <person name="Horsfall A."/>
            <person name="Kirkwood N."/>
            <person name="Harris S."/>
            <person name="Eisen J.A."/>
        </authorList>
    </citation>
    <scope>NUCLEOTIDE SEQUENCE [LARGE SCALE GENOMIC DNA]</scope>
    <source>
        <strain evidence="3">COT-108 OH2762</strain>
    </source>
</reference>
<keyword evidence="1" id="KW-0812">Transmembrane</keyword>
<gene>
    <name evidence="2" type="ORF">HQ43_07635</name>
</gene>
<evidence type="ECO:0000313" key="2">
    <source>
        <dbReference type="EMBL" id="KGN91927.1"/>
    </source>
</evidence>
<organism evidence="2 3">
    <name type="scientific">Porphyromonas canoris</name>
    <dbReference type="NCBI Taxonomy" id="36875"/>
    <lineage>
        <taxon>Bacteria</taxon>
        <taxon>Pseudomonadati</taxon>
        <taxon>Bacteroidota</taxon>
        <taxon>Bacteroidia</taxon>
        <taxon>Bacteroidales</taxon>
        <taxon>Porphyromonadaceae</taxon>
        <taxon>Porphyromonas</taxon>
    </lineage>
</organism>
<keyword evidence="1" id="KW-0472">Membrane</keyword>
<keyword evidence="1" id="KW-1133">Transmembrane helix</keyword>
<feature type="transmembrane region" description="Helical" evidence="1">
    <location>
        <begin position="28"/>
        <end position="46"/>
    </location>
</feature>
<proteinExistence type="predicted"/>
<comment type="caution">
    <text evidence="2">The sequence shown here is derived from an EMBL/GenBank/DDBJ whole genome shotgun (WGS) entry which is preliminary data.</text>
</comment>
<dbReference type="Proteomes" id="UP000030101">
    <property type="component" value="Unassembled WGS sequence"/>
</dbReference>
<sequence length="59" mass="6648">MATSLLVAGVVVIFFGLLYEPQGEIHHSILTLFGELATFACFLLGIEGEWRKVIRRKQK</sequence>
<evidence type="ECO:0000256" key="1">
    <source>
        <dbReference type="SAM" id="Phobius"/>
    </source>
</evidence>
<dbReference type="EMBL" id="JQZV01000013">
    <property type="protein sequence ID" value="KGN91927.1"/>
    <property type="molecule type" value="Genomic_DNA"/>
</dbReference>
<accession>A0ABR4XKK5</accession>